<evidence type="ECO:0000313" key="6">
    <source>
        <dbReference type="WBParaSite" id="Minc3s00289g09501"/>
    </source>
</evidence>
<dbReference type="InterPro" id="IPR006621">
    <property type="entry name" value="Nose-resist-to-fluoxetine_N"/>
</dbReference>
<dbReference type="Pfam" id="PF01757">
    <property type="entry name" value="Acyl_transf_3"/>
    <property type="match status" value="1"/>
</dbReference>
<dbReference type="Pfam" id="PF20146">
    <property type="entry name" value="NRF"/>
    <property type="match status" value="1"/>
</dbReference>
<dbReference type="WBParaSite" id="Minc3s00289g09501">
    <property type="protein sequence ID" value="Minc3s00289g09501"/>
    <property type="gene ID" value="Minc3s00289g09501"/>
</dbReference>
<protein>
    <submittedName>
        <fullName evidence="6">Nose resistant-to-fluoxetine protein N-terminal domain-containing protein</fullName>
    </submittedName>
</protein>
<dbReference type="Proteomes" id="UP000887563">
    <property type="component" value="Unplaced"/>
</dbReference>
<keyword evidence="2" id="KW-1133">Transmembrane helix</keyword>
<feature type="compositionally biased region" description="Polar residues" evidence="1">
    <location>
        <begin position="824"/>
        <end position="837"/>
    </location>
</feature>
<dbReference type="InterPro" id="IPR052728">
    <property type="entry name" value="O2_lipid_transport_reg"/>
</dbReference>
<dbReference type="AlphaFoldDB" id="A0A914L5S1"/>
<feature type="signal peptide" evidence="3">
    <location>
        <begin position="1"/>
        <end position="23"/>
    </location>
</feature>
<accession>A0A914L5S1</accession>
<feature type="transmembrane region" description="Helical" evidence="2">
    <location>
        <begin position="458"/>
        <end position="479"/>
    </location>
</feature>
<proteinExistence type="predicted"/>
<evidence type="ECO:0000313" key="5">
    <source>
        <dbReference type="Proteomes" id="UP000887563"/>
    </source>
</evidence>
<name>A0A914L5S1_MELIC</name>
<feature type="transmembrane region" description="Helical" evidence="2">
    <location>
        <begin position="701"/>
        <end position="726"/>
    </location>
</feature>
<feature type="transmembrane region" description="Helical" evidence="2">
    <location>
        <begin position="409"/>
        <end position="428"/>
    </location>
</feature>
<reference evidence="6" key="1">
    <citation type="submission" date="2022-11" db="UniProtKB">
        <authorList>
            <consortium name="WormBaseParasite"/>
        </authorList>
    </citation>
    <scope>IDENTIFICATION</scope>
</reference>
<keyword evidence="3" id="KW-0732">Signal</keyword>
<feature type="transmembrane region" description="Helical" evidence="2">
    <location>
        <begin position="500"/>
        <end position="521"/>
    </location>
</feature>
<keyword evidence="2" id="KW-0472">Membrane</keyword>
<dbReference type="PANTHER" id="PTHR11161">
    <property type="entry name" value="O-ACYLTRANSFERASE"/>
    <property type="match status" value="1"/>
</dbReference>
<dbReference type="SMART" id="SM00703">
    <property type="entry name" value="NRF"/>
    <property type="match status" value="1"/>
</dbReference>
<feature type="transmembrane region" description="Helical" evidence="2">
    <location>
        <begin position="779"/>
        <end position="802"/>
    </location>
</feature>
<feature type="region of interest" description="Disordered" evidence="1">
    <location>
        <begin position="821"/>
        <end position="878"/>
    </location>
</feature>
<evidence type="ECO:0000256" key="2">
    <source>
        <dbReference type="SAM" id="Phobius"/>
    </source>
</evidence>
<keyword evidence="2" id="KW-0812">Transmembrane</keyword>
<feature type="domain" description="Nose resistant-to-fluoxetine protein N-terminal" evidence="4">
    <location>
        <begin position="147"/>
        <end position="309"/>
    </location>
</feature>
<sequence>MLLFKNIIFLLFSLFFLFKTTFSKGVSFNSKSTDYDPFQLTREELLQLNDDYDPGYEKYVGKFVGDFFSDSSSQLIIDLDLFKQLWNELNEMRQAAIDGDVDYIRDVIKFLEPITKYDISAPCLSDLTHFLMTIYNYAVTANSASKCNNCSCTEEYREEFRKFQWIFDVVDAMGKVPAAVVSGNNLWTGSWATCRKISASKNKQGQLWQGQYCMARFQPYNRHSPLKAFSGQPTDPTAVCRGNATKSTHFDDWSDYEKTCFDMMPLLNLGLCTPDSCTDYDVRKIVQFVYESAELALNTKLVCNVSVQCSNSRPENQIYHDQKSMAVLFLLFAIASLMLFGTCYDVYVHRPLEKSLKIQRLRLNGGNGKPVSVEPQSKFVTIIRLFSVARNLDYILDTRMEEGQIRCLHGARFLSMCWVIFGHTYYYICTSLTTDNLLQTMQEFTKFFYNQMVVQAPLAVDSFFLLSGLLTSYIFLVKLQKKQFRLNSFSTWFAYYVRRYLRLTPVYLFVMILLVTVLNYISEGPFWQPIDPNFCRNSWWTNLLYINNFVLQADSCMGWTWYLANDFQLYAFAPILIIALHRYKTGGVFFGVLLLIFSSVFTVIITIIKGYPPAPLLTTKLQIIANLKQYWSDLYVKPYIRCGPYIVGCIVGYFLSECKRQRENRFQLTKLQWVLGWSISAILGFYSIFGLYEYTRTGDISLWYSLTYAAIGRLSFAIALGWIAFACETNHGQTMNAILGHKMFIPLSKITFCAYLLHPILLQLYYFSRPSAFHFTHSFQLLLMFFAAVFCVYGCALLLSLAMEVPVAHIDKLIFGPGGGGSQRLPSTARSNTGTSDKSGEQHQLQDFEDEGAEAKKESTELNKLLSNDEKIEKEEIK</sequence>
<dbReference type="InterPro" id="IPR002656">
    <property type="entry name" value="Acyl_transf_3_dom"/>
</dbReference>
<evidence type="ECO:0000256" key="3">
    <source>
        <dbReference type="SAM" id="SignalP"/>
    </source>
</evidence>
<feature type="chain" id="PRO_5037938881" evidence="3">
    <location>
        <begin position="24"/>
        <end position="878"/>
    </location>
</feature>
<feature type="transmembrane region" description="Helical" evidence="2">
    <location>
        <begin position="325"/>
        <end position="347"/>
    </location>
</feature>
<feature type="compositionally biased region" description="Basic and acidic residues" evidence="1">
    <location>
        <begin position="853"/>
        <end position="878"/>
    </location>
</feature>
<organism evidence="5 6">
    <name type="scientific">Meloidogyne incognita</name>
    <name type="common">Southern root-knot nematode worm</name>
    <name type="synonym">Oxyuris incognita</name>
    <dbReference type="NCBI Taxonomy" id="6306"/>
    <lineage>
        <taxon>Eukaryota</taxon>
        <taxon>Metazoa</taxon>
        <taxon>Ecdysozoa</taxon>
        <taxon>Nematoda</taxon>
        <taxon>Chromadorea</taxon>
        <taxon>Rhabditida</taxon>
        <taxon>Tylenchina</taxon>
        <taxon>Tylenchomorpha</taxon>
        <taxon>Tylenchoidea</taxon>
        <taxon>Meloidogynidae</taxon>
        <taxon>Meloidogyninae</taxon>
        <taxon>Meloidogyne</taxon>
        <taxon>Meloidogyne incognita group</taxon>
    </lineage>
</organism>
<dbReference type="GO" id="GO:0016747">
    <property type="term" value="F:acyltransferase activity, transferring groups other than amino-acyl groups"/>
    <property type="evidence" value="ECO:0007669"/>
    <property type="project" value="InterPro"/>
</dbReference>
<feature type="transmembrane region" description="Helical" evidence="2">
    <location>
        <begin position="747"/>
        <end position="767"/>
    </location>
</feature>
<feature type="transmembrane region" description="Helical" evidence="2">
    <location>
        <begin position="668"/>
        <end position="689"/>
    </location>
</feature>
<feature type="transmembrane region" description="Helical" evidence="2">
    <location>
        <begin position="587"/>
        <end position="608"/>
    </location>
</feature>
<keyword evidence="5" id="KW-1185">Reference proteome</keyword>
<evidence type="ECO:0000256" key="1">
    <source>
        <dbReference type="SAM" id="MobiDB-lite"/>
    </source>
</evidence>
<feature type="transmembrane region" description="Helical" evidence="2">
    <location>
        <begin position="559"/>
        <end position="580"/>
    </location>
</feature>
<feature type="transmembrane region" description="Helical" evidence="2">
    <location>
        <begin position="638"/>
        <end position="656"/>
    </location>
</feature>
<evidence type="ECO:0000259" key="4">
    <source>
        <dbReference type="SMART" id="SM00703"/>
    </source>
</evidence>
<dbReference type="PANTHER" id="PTHR11161:SF65">
    <property type="entry name" value="NOSE RESISTANT TO FLUOXETINE PROTEIN 6"/>
    <property type="match status" value="1"/>
</dbReference>